<dbReference type="Gene3D" id="3.20.20.20">
    <property type="entry name" value="Dihydropteroate synthase-like"/>
    <property type="match status" value="1"/>
</dbReference>
<dbReference type="PIRSF" id="PIRSF037472">
    <property type="entry name" value="DHPS_mtfrase"/>
    <property type="match status" value="1"/>
</dbReference>
<organism evidence="20">
    <name type="scientific">hydrothermal vent metagenome</name>
    <dbReference type="NCBI Taxonomy" id="652676"/>
    <lineage>
        <taxon>unclassified sequences</taxon>
        <taxon>metagenomes</taxon>
        <taxon>ecological metagenomes</taxon>
    </lineage>
</organism>
<dbReference type="Pfam" id="PF02310">
    <property type="entry name" value="B12-binding"/>
    <property type="match status" value="1"/>
</dbReference>
<comment type="pathway">
    <text evidence="3">Amino-acid biosynthesis; L-methionine biosynthesis via de novo pathway; L-methionine from L-homocysteine (MetH route): step 1/1.</text>
</comment>
<dbReference type="InterPro" id="IPR017215">
    <property type="entry name" value="MetH_bac"/>
</dbReference>
<dbReference type="SUPFAM" id="SSF82282">
    <property type="entry name" value="Homocysteine S-methyltransferase"/>
    <property type="match status" value="1"/>
</dbReference>
<keyword evidence="7" id="KW-0028">Amino-acid biosynthesis</keyword>
<evidence type="ECO:0000259" key="19">
    <source>
        <dbReference type="PROSITE" id="PS51337"/>
    </source>
</evidence>
<dbReference type="UniPathway" id="UPA00051">
    <property type="reaction ID" value="UER00081"/>
</dbReference>
<evidence type="ECO:0000256" key="14">
    <source>
        <dbReference type="ARBA" id="ARBA00023285"/>
    </source>
</evidence>
<evidence type="ECO:0000256" key="10">
    <source>
        <dbReference type="ARBA" id="ARBA00022691"/>
    </source>
</evidence>
<evidence type="ECO:0000259" key="18">
    <source>
        <dbReference type="PROSITE" id="PS51332"/>
    </source>
</evidence>
<dbReference type="Gene3D" id="3.40.50.280">
    <property type="entry name" value="Cobalamin-binding domain"/>
    <property type="match status" value="1"/>
</dbReference>
<evidence type="ECO:0000256" key="15">
    <source>
        <dbReference type="ARBA" id="ARBA00031040"/>
    </source>
</evidence>
<feature type="domain" description="B12-binding" evidence="18">
    <location>
        <begin position="677"/>
        <end position="806"/>
    </location>
</feature>
<evidence type="ECO:0000256" key="8">
    <source>
        <dbReference type="ARBA" id="ARBA00022628"/>
    </source>
</evidence>
<dbReference type="GO" id="GO:0005829">
    <property type="term" value="C:cytosol"/>
    <property type="evidence" value="ECO:0007669"/>
    <property type="project" value="TreeGrafter"/>
</dbReference>
<dbReference type="InterPro" id="IPR036589">
    <property type="entry name" value="HCY_dom_sf"/>
</dbReference>
<dbReference type="GO" id="GO:0031419">
    <property type="term" value="F:cobalamin binding"/>
    <property type="evidence" value="ECO:0007669"/>
    <property type="project" value="UniProtKB-KW"/>
</dbReference>
<dbReference type="PROSITE" id="PS51337">
    <property type="entry name" value="B12_BINDING_NTER"/>
    <property type="match status" value="1"/>
</dbReference>
<dbReference type="Pfam" id="PF00809">
    <property type="entry name" value="Pterin_bind"/>
    <property type="match status" value="1"/>
</dbReference>
<keyword evidence="13" id="KW-0486">Methionine biosynthesis</keyword>
<dbReference type="PANTHER" id="PTHR45833">
    <property type="entry name" value="METHIONINE SYNTHASE"/>
    <property type="match status" value="1"/>
</dbReference>
<evidence type="ECO:0000256" key="13">
    <source>
        <dbReference type="ARBA" id="ARBA00023167"/>
    </source>
</evidence>
<dbReference type="InterPro" id="IPR006158">
    <property type="entry name" value="Cobalamin-bd"/>
</dbReference>
<dbReference type="SUPFAM" id="SSF51717">
    <property type="entry name" value="Dihydropteroate synthetase-like"/>
    <property type="match status" value="1"/>
</dbReference>
<evidence type="ECO:0000256" key="11">
    <source>
        <dbReference type="ARBA" id="ARBA00022723"/>
    </source>
</evidence>
<keyword evidence="10" id="KW-0949">S-adenosyl-L-methionine</keyword>
<dbReference type="NCBIfam" id="NF005719">
    <property type="entry name" value="PRK07535.1"/>
    <property type="match status" value="1"/>
</dbReference>
<evidence type="ECO:0000259" key="16">
    <source>
        <dbReference type="PROSITE" id="PS50970"/>
    </source>
</evidence>
<keyword evidence="12" id="KW-0862">Zinc</keyword>
<dbReference type="PROSITE" id="PS51332">
    <property type="entry name" value="B12_BINDING"/>
    <property type="match status" value="1"/>
</dbReference>
<dbReference type="InterPro" id="IPR036724">
    <property type="entry name" value="Cobalamin-bd_sf"/>
</dbReference>
<evidence type="ECO:0000256" key="3">
    <source>
        <dbReference type="ARBA" id="ARBA00005178"/>
    </source>
</evidence>
<dbReference type="SMART" id="SM01018">
    <property type="entry name" value="B12-binding_2"/>
    <property type="match status" value="1"/>
</dbReference>
<dbReference type="PROSITE" id="PS50972">
    <property type="entry name" value="PTERIN_BINDING"/>
    <property type="match status" value="1"/>
</dbReference>
<evidence type="ECO:0000256" key="6">
    <source>
        <dbReference type="ARBA" id="ARBA00022603"/>
    </source>
</evidence>
<feature type="domain" description="Hcy-binding" evidence="16">
    <location>
        <begin position="1"/>
        <end position="285"/>
    </location>
</feature>
<proteinExistence type="inferred from homology"/>
<dbReference type="AlphaFoldDB" id="A0A3B1C9B9"/>
<dbReference type="InterPro" id="IPR003759">
    <property type="entry name" value="Cbl-bd_cap"/>
</dbReference>
<evidence type="ECO:0000256" key="5">
    <source>
        <dbReference type="ARBA" id="ARBA00012032"/>
    </source>
</evidence>
<keyword evidence="14" id="KW-0170">Cobalt</keyword>
<comment type="cofactor">
    <cofactor evidence="1">
        <name>Zn(2+)</name>
        <dbReference type="ChEBI" id="CHEBI:29105"/>
    </cofactor>
</comment>
<dbReference type="GO" id="GO:0046872">
    <property type="term" value="F:metal ion binding"/>
    <property type="evidence" value="ECO:0007669"/>
    <property type="project" value="UniProtKB-KW"/>
</dbReference>
<keyword evidence="6 20" id="KW-0489">Methyltransferase</keyword>
<dbReference type="InterPro" id="IPR000489">
    <property type="entry name" value="Pterin-binding_dom"/>
</dbReference>
<comment type="cofactor">
    <cofactor evidence="2">
        <name>methylcob(III)alamin</name>
        <dbReference type="ChEBI" id="CHEBI:28115"/>
    </cofactor>
</comment>
<dbReference type="Pfam" id="PF02607">
    <property type="entry name" value="B12-binding_2"/>
    <property type="match status" value="1"/>
</dbReference>
<evidence type="ECO:0000256" key="12">
    <source>
        <dbReference type="ARBA" id="ARBA00022833"/>
    </source>
</evidence>
<dbReference type="InterPro" id="IPR003726">
    <property type="entry name" value="HCY_dom"/>
</dbReference>
<dbReference type="Pfam" id="PF02574">
    <property type="entry name" value="S-methyl_trans"/>
    <property type="match status" value="1"/>
</dbReference>
<evidence type="ECO:0000259" key="17">
    <source>
        <dbReference type="PROSITE" id="PS50972"/>
    </source>
</evidence>
<dbReference type="InterPro" id="IPR036594">
    <property type="entry name" value="Meth_synthase_dom"/>
</dbReference>
<keyword evidence="8" id="KW-0846">Cobalamin</keyword>
<dbReference type="Gene3D" id="3.20.20.330">
    <property type="entry name" value="Homocysteine-binding-like domain"/>
    <property type="match status" value="1"/>
</dbReference>
<dbReference type="Gene3D" id="1.10.1240.10">
    <property type="entry name" value="Methionine synthase domain"/>
    <property type="match status" value="1"/>
</dbReference>
<keyword evidence="11" id="KW-0479">Metal-binding</keyword>
<evidence type="ECO:0000256" key="2">
    <source>
        <dbReference type="ARBA" id="ARBA00001956"/>
    </source>
</evidence>
<evidence type="ECO:0000256" key="1">
    <source>
        <dbReference type="ARBA" id="ARBA00001947"/>
    </source>
</evidence>
<sequence>MSLLADLEKRIVILDGSMGALLQNRGLPAGHAPDLWNLENPDPIIAAHREYADAGADIVLTNTFGASRLRLAEYNAEDKLKDINKAAVAIARKGAPNCYVAGDIGPLGGIMAPAGDISFDEAISIFMEQATVFVEEGVDLIAIETMFDLMEMKAAVIAINEVRGGIPILASMTYGPDGVTDTGTDPVNAAVTLEALDVDIIAVNCSVGPEPMVAIVERLATATEMYVAVEPNAGLPVNRGGKTVFEMPMAELASYGEKFVNAGANIVGGCCGSTPEYIRMIANTLKDEKPRARTVWKGLSFTSRMVALQVGDGQPFVKIGEKINPTGRKKFAESIKNGRVDMVVADARKQYEMGALALDVNVGVPLVDEAKAMERAVTAIQNVVPVPLVIDSSYSSALEAGLKVYPGRALINSINGEKERLEEVGPLVKKYGASVIALLAGDDIPEKARDRVKIAGDILRYLEGLGVPKERVVFDCLALVVSAMQNGARETLETIRLVKSEYGCATVAGISNVSFGLPQRKAINNSFLAMAMGAGLDSAIVNPYDEEMTRTVSAASLFCGRDHECRTYIDMMEEKAEGDKAREASGPKTILEKINAAIVEGDKDSIAALTQQSLDEGNDAMSVFVDTMTPAIRHLGVLFAQRKKFIPHLVAAADTMKRGVAVLDPILKAGGSTAQSKGTVIFATVKGDIHDIGKNICVIMLSNFGFNVIDLGKNVPVEDILSAAEEHNADVIGLSALMTTTMMQMQVVVDEVRNKKMPQKIMVGGAVVTKSFASEIGADAYGKDVGDVVSVTEDLVAAVRNEGVRN</sequence>
<reference evidence="20" key="1">
    <citation type="submission" date="2018-06" db="EMBL/GenBank/DDBJ databases">
        <authorList>
            <person name="Zhirakovskaya E."/>
        </authorList>
    </citation>
    <scope>NUCLEOTIDE SEQUENCE</scope>
</reference>
<feature type="domain" description="B12-binding N-terminal" evidence="19">
    <location>
        <begin position="581"/>
        <end position="675"/>
    </location>
</feature>
<dbReference type="InterPro" id="IPR050554">
    <property type="entry name" value="Met_Synthase/Corrinoid"/>
</dbReference>
<evidence type="ECO:0000256" key="9">
    <source>
        <dbReference type="ARBA" id="ARBA00022679"/>
    </source>
</evidence>
<feature type="domain" description="Pterin-binding" evidence="17">
    <location>
        <begin position="316"/>
        <end position="559"/>
    </location>
</feature>
<comment type="similarity">
    <text evidence="4">Belongs to the vitamin-B12 dependent methionine synthase family.</text>
</comment>
<keyword evidence="9 20" id="KW-0808">Transferase</keyword>
<evidence type="ECO:0000256" key="4">
    <source>
        <dbReference type="ARBA" id="ARBA00010398"/>
    </source>
</evidence>
<name>A0A3B1C9B9_9ZZZZ</name>
<dbReference type="PROSITE" id="PS50970">
    <property type="entry name" value="HCY"/>
    <property type="match status" value="1"/>
</dbReference>
<protein>
    <recommendedName>
        <fullName evidence="5">methionine synthase</fullName>
        <ecNumber evidence="5">2.1.1.13</ecNumber>
    </recommendedName>
    <alternativeName>
        <fullName evidence="15">5-methyltetrahydrofolate--homocysteine methyltransferase</fullName>
    </alternativeName>
</protein>
<evidence type="ECO:0000313" key="20">
    <source>
        <dbReference type="EMBL" id="VAX15265.1"/>
    </source>
</evidence>
<evidence type="ECO:0000256" key="7">
    <source>
        <dbReference type="ARBA" id="ARBA00022605"/>
    </source>
</evidence>
<gene>
    <name evidence="20" type="ORF">MNBD_NITROSPINAE01-1683</name>
</gene>
<dbReference type="GO" id="GO:0046653">
    <property type="term" value="P:tetrahydrofolate metabolic process"/>
    <property type="evidence" value="ECO:0007669"/>
    <property type="project" value="TreeGrafter"/>
</dbReference>
<dbReference type="GO" id="GO:0050667">
    <property type="term" value="P:homocysteine metabolic process"/>
    <property type="evidence" value="ECO:0007669"/>
    <property type="project" value="TreeGrafter"/>
</dbReference>
<dbReference type="GO" id="GO:0032259">
    <property type="term" value="P:methylation"/>
    <property type="evidence" value="ECO:0007669"/>
    <property type="project" value="UniProtKB-KW"/>
</dbReference>
<dbReference type="GO" id="GO:0008705">
    <property type="term" value="F:methionine synthase activity"/>
    <property type="evidence" value="ECO:0007669"/>
    <property type="project" value="UniProtKB-EC"/>
</dbReference>
<dbReference type="InterPro" id="IPR011005">
    <property type="entry name" value="Dihydropteroate_synth-like_sf"/>
</dbReference>
<dbReference type="EC" id="2.1.1.13" evidence="5"/>
<dbReference type="SUPFAM" id="SSF47644">
    <property type="entry name" value="Methionine synthase domain"/>
    <property type="match status" value="1"/>
</dbReference>
<accession>A0A3B1C9B9</accession>
<dbReference type="PANTHER" id="PTHR45833:SF1">
    <property type="entry name" value="METHIONINE SYNTHASE"/>
    <property type="match status" value="1"/>
</dbReference>
<dbReference type="SUPFAM" id="SSF52242">
    <property type="entry name" value="Cobalamin (vitamin B12)-binding domain"/>
    <property type="match status" value="1"/>
</dbReference>
<dbReference type="EMBL" id="UOGC01000004">
    <property type="protein sequence ID" value="VAX15265.1"/>
    <property type="molecule type" value="Genomic_DNA"/>
</dbReference>